<protein>
    <recommendedName>
        <fullName evidence="3">Hydrogenase expression/formation protein HypC</fullName>
    </recommendedName>
</protein>
<name>A0AA48RA76_9ZZZZ</name>
<evidence type="ECO:0000256" key="1">
    <source>
        <dbReference type="ARBA" id="ARBA00006018"/>
    </source>
</evidence>
<proteinExistence type="inferred from homology"/>
<dbReference type="SUPFAM" id="SSF159127">
    <property type="entry name" value="HupF/HypC-like"/>
    <property type="match status" value="1"/>
</dbReference>
<dbReference type="PANTHER" id="PTHR35177">
    <property type="entry name" value="HYDROGENASE MATURATION FACTOR HYBG"/>
    <property type="match status" value="1"/>
</dbReference>
<dbReference type="Gene3D" id="2.30.30.140">
    <property type="match status" value="1"/>
</dbReference>
<dbReference type="Pfam" id="PF01455">
    <property type="entry name" value="HupF_HypC"/>
    <property type="match status" value="1"/>
</dbReference>
<dbReference type="EMBL" id="OY288114">
    <property type="protein sequence ID" value="CAJ0876982.1"/>
    <property type="molecule type" value="Genomic_DNA"/>
</dbReference>
<organism evidence="2">
    <name type="scientific">freshwater sediment metagenome</name>
    <dbReference type="NCBI Taxonomy" id="556182"/>
    <lineage>
        <taxon>unclassified sequences</taxon>
        <taxon>metagenomes</taxon>
        <taxon>ecological metagenomes</taxon>
    </lineage>
</organism>
<evidence type="ECO:0000313" key="2">
    <source>
        <dbReference type="EMBL" id="CAJ0876982.1"/>
    </source>
</evidence>
<dbReference type="PRINTS" id="PR00445">
    <property type="entry name" value="HUPFHYPC"/>
</dbReference>
<dbReference type="InterPro" id="IPR001109">
    <property type="entry name" value="Hydrogenase_HupF/HypC"/>
</dbReference>
<dbReference type="AlphaFoldDB" id="A0AA48RA76"/>
<gene>
    <name evidence="2" type="ORF">AMST5_02837</name>
</gene>
<dbReference type="GO" id="GO:0051604">
    <property type="term" value="P:protein maturation"/>
    <property type="evidence" value="ECO:0007669"/>
    <property type="project" value="TreeGrafter"/>
</dbReference>
<dbReference type="GO" id="GO:0005506">
    <property type="term" value="F:iron ion binding"/>
    <property type="evidence" value="ECO:0007669"/>
    <property type="project" value="TreeGrafter"/>
</dbReference>
<reference evidence="2" key="1">
    <citation type="submission" date="2023-07" db="EMBL/GenBank/DDBJ databases">
        <authorList>
            <person name="Pelsma A.J. K."/>
        </authorList>
    </citation>
    <scope>NUCLEOTIDE SEQUENCE</scope>
</reference>
<evidence type="ECO:0008006" key="3">
    <source>
        <dbReference type="Google" id="ProtNLM"/>
    </source>
</evidence>
<accession>A0AA48RA76</accession>
<comment type="similarity">
    <text evidence="1">Belongs to the HupF/HypC family.</text>
</comment>
<dbReference type="NCBIfam" id="TIGR00074">
    <property type="entry name" value="hypC_hupF"/>
    <property type="match status" value="1"/>
</dbReference>
<dbReference type="PANTHER" id="PTHR35177:SF2">
    <property type="entry name" value="HYDROGENASE MATURATION FACTOR HYBG"/>
    <property type="match status" value="1"/>
</dbReference>
<sequence>MCLGFPMEVISGDDAQALCARKGERTLVSMMLVGKQPQGARVLVHLGAAVRVLDEAEADMIDAALDGLSAALNGENFEHFFSDLVGREPELPEHLRNLGK</sequence>
<dbReference type="GO" id="GO:1902670">
    <property type="term" value="F:carbon dioxide binding"/>
    <property type="evidence" value="ECO:0007669"/>
    <property type="project" value="TreeGrafter"/>
</dbReference>